<dbReference type="SMART" id="SM00267">
    <property type="entry name" value="GGDEF"/>
    <property type="match status" value="1"/>
</dbReference>
<dbReference type="InterPro" id="IPR052163">
    <property type="entry name" value="DGC-Regulatory_Protein"/>
</dbReference>
<dbReference type="Gene3D" id="3.30.70.270">
    <property type="match status" value="1"/>
</dbReference>
<dbReference type="InterPro" id="IPR035965">
    <property type="entry name" value="PAS-like_dom_sf"/>
</dbReference>
<gene>
    <name evidence="6" type="ORF">ISF6_1301</name>
</gene>
<dbReference type="RefSeq" id="WP_082368133.1">
    <property type="nucleotide sequence ID" value="NZ_BBYR01000023.1"/>
</dbReference>
<evidence type="ECO:0000313" key="6">
    <source>
        <dbReference type="EMBL" id="GAP35528.1"/>
    </source>
</evidence>
<keyword evidence="2" id="KW-0812">Transmembrane</keyword>
<evidence type="ECO:0000259" key="3">
    <source>
        <dbReference type="PROSITE" id="PS50112"/>
    </source>
</evidence>
<feature type="compositionally biased region" description="Low complexity" evidence="1">
    <location>
        <begin position="652"/>
        <end position="661"/>
    </location>
</feature>
<dbReference type="CDD" id="cd01949">
    <property type="entry name" value="GGDEF"/>
    <property type="match status" value="1"/>
</dbReference>
<dbReference type="InterPro" id="IPR043128">
    <property type="entry name" value="Rev_trsase/Diguanyl_cyclase"/>
</dbReference>
<dbReference type="AlphaFoldDB" id="A0A0K8NYS6"/>
<feature type="region of interest" description="Disordered" evidence="1">
    <location>
        <begin position="639"/>
        <end position="661"/>
    </location>
</feature>
<dbReference type="OrthoDB" id="9813903at2"/>
<dbReference type="EMBL" id="BBYR01000023">
    <property type="protein sequence ID" value="GAP35528.1"/>
    <property type="molecule type" value="Genomic_DNA"/>
</dbReference>
<dbReference type="Pfam" id="PF00990">
    <property type="entry name" value="GGDEF"/>
    <property type="match status" value="1"/>
</dbReference>
<reference evidence="7" key="1">
    <citation type="submission" date="2015-07" db="EMBL/GenBank/DDBJ databases">
        <title>Discovery of a poly(ethylene terephthalate assimilation.</title>
        <authorList>
            <person name="Yoshida S."/>
            <person name="Hiraga K."/>
            <person name="Takehana T."/>
            <person name="Taniguchi I."/>
            <person name="Yamaji H."/>
            <person name="Maeda Y."/>
            <person name="Toyohara K."/>
            <person name="Miyamoto K."/>
            <person name="Kimura Y."/>
            <person name="Oda K."/>
        </authorList>
    </citation>
    <scope>NUCLEOTIDE SEQUENCE [LARGE SCALE GENOMIC DNA]</scope>
    <source>
        <strain evidence="7">NBRC 110686 / TISTR 2288 / 201-F6</strain>
    </source>
</reference>
<dbReference type="GO" id="GO:0003824">
    <property type="term" value="F:catalytic activity"/>
    <property type="evidence" value="ECO:0007669"/>
    <property type="project" value="UniProtKB-ARBA"/>
</dbReference>
<keyword evidence="2" id="KW-1133">Transmembrane helix</keyword>
<dbReference type="FunFam" id="3.30.70.270:FF:000001">
    <property type="entry name" value="Diguanylate cyclase domain protein"/>
    <property type="match status" value="1"/>
</dbReference>
<name>A0A0K8NYS6_PISS1</name>
<dbReference type="SUPFAM" id="SSF55073">
    <property type="entry name" value="Nucleotide cyclase"/>
    <property type="match status" value="1"/>
</dbReference>
<dbReference type="InterPro" id="IPR001610">
    <property type="entry name" value="PAC"/>
</dbReference>
<feature type="domain" description="PAC" evidence="4">
    <location>
        <begin position="414"/>
        <end position="466"/>
    </location>
</feature>
<keyword evidence="7" id="KW-1185">Reference proteome</keyword>
<dbReference type="InterPro" id="IPR013656">
    <property type="entry name" value="PAS_4"/>
</dbReference>
<dbReference type="PROSITE" id="PS50113">
    <property type="entry name" value="PAC"/>
    <property type="match status" value="1"/>
</dbReference>
<dbReference type="Proteomes" id="UP000037660">
    <property type="component" value="Unassembled WGS sequence"/>
</dbReference>
<evidence type="ECO:0000256" key="2">
    <source>
        <dbReference type="SAM" id="Phobius"/>
    </source>
</evidence>
<proteinExistence type="predicted"/>
<dbReference type="SMART" id="SM00086">
    <property type="entry name" value="PAC"/>
    <property type="match status" value="1"/>
</dbReference>
<dbReference type="PROSITE" id="PS50112">
    <property type="entry name" value="PAS"/>
    <property type="match status" value="1"/>
</dbReference>
<dbReference type="SMART" id="SM00091">
    <property type="entry name" value="PAS"/>
    <property type="match status" value="1"/>
</dbReference>
<dbReference type="SUPFAM" id="SSF55785">
    <property type="entry name" value="PYP-like sensor domain (PAS domain)"/>
    <property type="match status" value="1"/>
</dbReference>
<dbReference type="CDD" id="cd12914">
    <property type="entry name" value="PDC1_DGC_like"/>
    <property type="match status" value="1"/>
</dbReference>
<dbReference type="NCBIfam" id="TIGR00254">
    <property type="entry name" value="GGDEF"/>
    <property type="match status" value="1"/>
</dbReference>
<dbReference type="STRING" id="1547922.ISF6_1301"/>
<feature type="transmembrane region" description="Helical" evidence="2">
    <location>
        <begin position="27"/>
        <end position="47"/>
    </location>
</feature>
<accession>A0A0K8NYS6</accession>
<dbReference type="Pfam" id="PF08448">
    <property type="entry name" value="PAS_4"/>
    <property type="match status" value="1"/>
</dbReference>
<keyword evidence="2" id="KW-0472">Membrane</keyword>
<feature type="domain" description="GGDEF" evidence="5">
    <location>
        <begin position="498"/>
        <end position="631"/>
    </location>
</feature>
<dbReference type="CDD" id="cd00130">
    <property type="entry name" value="PAS"/>
    <property type="match status" value="1"/>
</dbReference>
<dbReference type="Gene3D" id="3.30.450.20">
    <property type="entry name" value="PAS domain"/>
    <property type="match status" value="3"/>
</dbReference>
<dbReference type="PROSITE" id="PS50887">
    <property type="entry name" value="GGDEF"/>
    <property type="match status" value="1"/>
</dbReference>
<reference evidence="6 7" key="2">
    <citation type="journal article" date="2016" name="Science">
        <title>A bacterium that degrades and assimilates poly(ethylene terephthalate).</title>
        <authorList>
            <person name="Yoshida S."/>
            <person name="Hiraga K."/>
            <person name="Takehana T."/>
            <person name="Taniguchi I."/>
            <person name="Yamaji H."/>
            <person name="Maeda Y."/>
            <person name="Toyohara K."/>
            <person name="Miyamoto K."/>
            <person name="Kimura Y."/>
            <person name="Oda K."/>
        </authorList>
    </citation>
    <scope>NUCLEOTIDE SEQUENCE [LARGE SCALE GENOMIC DNA]</scope>
    <source>
        <strain evidence="7">NBRC 110686 / TISTR 2288 / 201-F6</strain>
    </source>
</reference>
<dbReference type="InterPro" id="IPR000014">
    <property type="entry name" value="PAS"/>
</dbReference>
<evidence type="ECO:0000259" key="5">
    <source>
        <dbReference type="PROSITE" id="PS50887"/>
    </source>
</evidence>
<dbReference type="PANTHER" id="PTHR46663:SF3">
    <property type="entry name" value="SLL0267 PROTEIN"/>
    <property type="match status" value="1"/>
</dbReference>
<protein>
    <submittedName>
        <fullName evidence="6">Diguanylate cyclase</fullName>
    </submittedName>
</protein>
<evidence type="ECO:0000256" key="1">
    <source>
        <dbReference type="SAM" id="MobiDB-lite"/>
    </source>
</evidence>
<dbReference type="InterPro" id="IPR029787">
    <property type="entry name" value="Nucleotide_cyclase"/>
</dbReference>
<evidence type="ECO:0000259" key="4">
    <source>
        <dbReference type="PROSITE" id="PS50113"/>
    </source>
</evidence>
<organism evidence="6 7">
    <name type="scientific">Piscinibacter sakaiensis</name>
    <name type="common">Ideonella sakaiensis</name>
    <dbReference type="NCBI Taxonomy" id="1547922"/>
    <lineage>
        <taxon>Bacteria</taxon>
        <taxon>Pseudomonadati</taxon>
        <taxon>Pseudomonadota</taxon>
        <taxon>Betaproteobacteria</taxon>
        <taxon>Burkholderiales</taxon>
        <taxon>Sphaerotilaceae</taxon>
        <taxon>Piscinibacter</taxon>
    </lineage>
</organism>
<dbReference type="PANTHER" id="PTHR46663">
    <property type="entry name" value="DIGUANYLATE CYCLASE DGCT-RELATED"/>
    <property type="match status" value="1"/>
</dbReference>
<dbReference type="NCBIfam" id="TIGR00229">
    <property type="entry name" value="sensory_box"/>
    <property type="match status" value="1"/>
</dbReference>
<comment type="caution">
    <text evidence="6">The sequence shown here is derived from an EMBL/GenBank/DDBJ whole genome shotgun (WGS) entry which is preliminary data.</text>
</comment>
<dbReference type="CDD" id="cd12915">
    <property type="entry name" value="PDC2_DGC_like"/>
    <property type="match status" value="1"/>
</dbReference>
<sequence length="661" mass="69614">MTPPSPAAGRDGTATAFRAWHRRAATGLNALIVAVCLAALAATWAAAWQRIAFEREQALAAAAQSNAGLAVAYEQQVVRTLGAAEQVAAFVREQVLTHGASGPALARWVSQGVIRDVAFTIVSVVDAEGRLVASSHASGPVNYADRAFFQAQRTRSDDRLYVSEPVLGRVSGRWQVPMSLRITRADGSFGGVVVLSVDPARFADFRALDDLGGRGLLELTGLDGVVRARRLAGAMAFGLPADGLSWYQRRGAAAEGHLLDDGRATDGVARVVAWRALADHPLMVAVGTAADDDLGPVAQRRRTYLGVAALASLAILAFATTLVAVLTRQRAVAEALLASEALFRATFHQAAMGIAHVAPDGRILRANETFCRLLGYPLELLRARTLFELADPAGQAEARAFLERRLAADDAVSPEAEAMYRRRDGRALWVHQALSVVPGPEGRPAFLVVVVQDISDRKALEQRLAHAALHDALTGLPNTVMFRDRLARVLESAQRHGRPAAVLFLDLDGFKSVNDRHGHAAGDAVLQQAAGRLRDGLRAEDTVARLGGDEFGLVLATLGEGRDAGRVAAKLLESMARPFELAAGPVRLSCSIGIALFPLHGRSVEELLAQADAAMYEAKRAGKNRLCWAGGAAAVPASAAAPAPPEGGLPGPGADAAPGAA</sequence>
<dbReference type="InterPro" id="IPR000160">
    <property type="entry name" value="GGDEF_dom"/>
</dbReference>
<feature type="domain" description="PAS" evidence="3">
    <location>
        <begin position="339"/>
        <end position="409"/>
    </location>
</feature>
<evidence type="ECO:0000313" key="7">
    <source>
        <dbReference type="Proteomes" id="UP000037660"/>
    </source>
</evidence>
<dbReference type="InterPro" id="IPR000700">
    <property type="entry name" value="PAS-assoc_C"/>
</dbReference>
<feature type="transmembrane region" description="Helical" evidence="2">
    <location>
        <begin position="304"/>
        <end position="326"/>
    </location>
</feature>